<evidence type="ECO:0000313" key="16">
    <source>
        <dbReference type="EMBL" id="CEP11171.1"/>
    </source>
</evidence>
<dbReference type="SUPFAM" id="SSF48225">
    <property type="entry name" value="Seven-hairpin glycosidases"/>
    <property type="match status" value="1"/>
</dbReference>
<feature type="disulfide bond" evidence="13">
    <location>
        <begin position="311"/>
        <end position="340"/>
    </location>
</feature>
<name>A0A0B7MYQ9_9FUNG</name>
<evidence type="ECO:0000256" key="5">
    <source>
        <dbReference type="ARBA" id="ARBA00022801"/>
    </source>
</evidence>
<dbReference type="GO" id="GO:0005783">
    <property type="term" value="C:endoplasmic reticulum"/>
    <property type="evidence" value="ECO:0007669"/>
    <property type="project" value="TreeGrafter"/>
</dbReference>
<comment type="pathway">
    <text evidence="2">Protein modification; protein glycosylation.</text>
</comment>
<keyword evidence="8 14" id="KW-0326">Glycosidase</keyword>
<keyword evidence="6 13" id="KW-1015">Disulfide bond</keyword>
<feature type="active site" evidence="11">
    <location>
        <position position="393"/>
    </location>
</feature>
<dbReference type="STRING" id="35722.A0A0B7MYQ9"/>
<dbReference type="GO" id="GO:0036503">
    <property type="term" value="P:ERAD pathway"/>
    <property type="evidence" value="ECO:0007669"/>
    <property type="project" value="UniProtKB-ARBA"/>
</dbReference>
<evidence type="ECO:0000256" key="10">
    <source>
        <dbReference type="ARBA" id="ARBA00048605"/>
    </source>
</evidence>
<evidence type="ECO:0000256" key="2">
    <source>
        <dbReference type="ARBA" id="ARBA00004922"/>
    </source>
</evidence>
<organism evidence="16 17">
    <name type="scientific">Parasitella parasitica</name>
    <dbReference type="NCBI Taxonomy" id="35722"/>
    <lineage>
        <taxon>Eukaryota</taxon>
        <taxon>Fungi</taxon>
        <taxon>Fungi incertae sedis</taxon>
        <taxon>Mucoromycota</taxon>
        <taxon>Mucoromycotina</taxon>
        <taxon>Mucoromycetes</taxon>
        <taxon>Mucorales</taxon>
        <taxon>Mucorineae</taxon>
        <taxon>Mucoraceae</taxon>
        <taxon>Parasitella</taxon>
    </lineage>
</organism>
<evidence type="ECO:0000313" key="17">
    <source>
        <dbReference type="Proteomes" id="UP000054107"/>
    </source>
</evidence>
<dbReference type="GO" id="GO:0005975">
    <property type="term" value="P:carbohydrate metabolic process"/>
    <property type="evidence" value="ECO:0007669"/>
    <property type="project" value="InterPro"/>
</dbReference>
<dbReference type="InterPro" id="IPR050749">
    <property type="entry name" value="Glycosyl_Hydrolase_47"/>
</dbReference>
<feature type="active site" description="Proton donor" evidence="11">
    <location>
        <position position="118"/>
    </location>
</feature>
<evidence type="ECO:0000256" key="14">
    <source>
        <dbReference type="RuleBase" id="RU361193"/>
    </source>
</evidence>
<dbReference type="InterPro" id="IPR012341">
    <property type="entry name" value="6hp_glycosidase-like_sf"/>
</dbReference>
<dbReference type="EC" id="3.2.1.-" evidence="14"/>
<dbReference type="OrthoDB" id="8118055at2759"/>
<evidence type="ECO:0000256" key="13">
    <source>
        <dbReference type="PIRSR" id="PIRSR601382-3"/>
    </source>
</evidence>
<dbReference type="InterPro" id="IPR001382">
    <property type="entry name" value="Glyco_hydro_47"/>
</dbReference>
<keyword evidence="12" id="KW-0479">Metal-binding</keyword>
<evidence type="ECO:0000256" key="6">
    <source>
        <dbReference type="ARBA" id="ARBA00023157"/>
    </source>
</evidence>
<dbReference type="Proteomes" id="UP000054107">
    <property type="component" value="Unassembled WGS sequence"/>
</dbReference>
<reference evidence="16 17" key="1">
    <citation type="submission" date="2014-09" db="EMBL/GenBank/DDBJ databases">
        <authorList>
            <person name="Ellenberger Sabrina"/>
        </authorList>
    </citation>
    <scope>NUCLEOTIDE SEQUENCE [LARGE SCALE GENOMIC DNA]</scope>
    <source>
        <strain evidence="16 17">CBS 412.66</strain>
    </source>
</reference>
<evidence type="ECO:0000256" key="4">
    <source>
        <dbReference type="ARBA" id="ARBA00022729"/>
    </source>
</evidence>
<keyword evidence="7" id="KW-0325">Glycoprotein</keyword>
<dbReference type="GO" id="GO:0004571">
    <property type="term" value="F:mannosyl-oligosaccharide 1,2-alpha-mannosidase activity"/>
    <property type="evidence" value="ECO:0007669"/>
    <property type="project" value="UniProtKB-EC"/>
</dbReference>
<evidence type="ECO:0000256" key="11">
    <source>
        <dbReference type="PIRSR" id="PIRSR601382-1"/>
    </source>
</evidence>
<evidence type="ECO:0000256" key="12">
    <source>
        <dbReference type="PIRSR" id="PIRSR601382-2"/>
    </source>
</evidence>
<evidence type="ECO:0000256" key="7">
    <source>
        <dbReference type="ARBA" id="ARBA00023180"/>
    </source>
</evidence>
<feature type="signal peptide" evidence="15">
    <location>
        <begin position="1"/>
        <end position="24"/>
    </location>
</feature>
<evidence type="ECO:0000256" key="3">
    <source>
        <dbReference type="ARBA" id="ARBA00007658"/>
    </source>
</evidence>
<dbReference type="EMBL" id="LN725636">
    <property type="protein sequence ID" value="CEP11171.1"/>
    <property type="molecule type" value="Genomic_DNA"/>
</dbReference>
<dbReference type="Gene3D" id="1.50.10.10">
    <property type="match status" value="1"/>
</dbReference>
<protein>
    <recommendedName>
        <fullName evidence="14">alpha-1,2-Mannosidase</fullName>
        <ecNumber evidence="14">3.2.1.-</ecNumber>
    </recommendedName>
</protein>
<feature type="active site" description="Proton donor" evidence="11">
    <location>
        <position position="354"/>
    </location>
</feature>
<evidence type="ECO:0000256" key="1">
    <source>
        <dbReference type="ARBA" id="ARBA00001913"/>
    </source>
</evidence>
<evidence type="ECO:0000256" key="15">
    <source>
        <dbReference type="SAM" id="SignalP"/>
    </source>
</evidence>
<comment type="cofactor">
    <cofactor evidence="1 12">
        <name>Ca(2+)</name>
        <dbReference type="ChEBI" id="CHEBI:29108"/>
    </cofactor>
</comment>
<dbReference type="Pfam" id="PF01532">
    <property type="entry name" value="Glyco_hydro_47"/>
    <property type="match status" value="1"/>
</dbReference>
<proteinExistence type="inferred from homology"/>
<comment type="catalytic activity">
    <reaction evidence="10">
        <text>N(4)-(alpha-D-Man-(1-&gt;2)-alpha-D-Man-(1-&gt;2)-alpha-D-Man-(1-&gt;3)-[alpha-D-Man-(1-&gt;2)-alpha-D-Man-(1-&gt;3)-[alpha-D-Man-(1-&gt;2)-alpha-D-Man-(1-&gt;6)]-alpha-D-Man-(1-&gt;6)]-beta-D-Man-(1-&gt;4)-beta-D-GlcNAc-(1-&gt;4)-beta-D-GlcNAc)-L-asparaginyl-[protein] (N-glucan mannose isomer 9A1,2,3B1,2,3) + 4 H2O = N(4)-(alpha-D-Man-(1-&gt;3)-[alpha-D-Man-(1-&gt;3)-[alpha-D-Man-(1-&gt;6)]-alpha-D-Man-(1-&gt;6)]-beta-D-Man-(1-&gt;4)-beta-D-GlcNAc-(1-&gt;4)-beta-D-GlcNAc)-L-asparaginyl-[protein] (N-glucan mannose isomer 5A1,2) + 4 beta-D-mannose</text>
        <dbReference type="Rhea" id="RHEA:56008"/>
        <dbReference type="Rhea" id="RHEA-COMP:14356"/>
        <dbReference type="Rhea" id="RHEA-COMP:14367"/>
        <dbReference type="ChEBI" id="CHEBI:15377"/>
        <dbReference type="ChEBI" id="CHEBI:28563"/>
        <dbReference type="ChEBI" id="CHEBI:59087"/>
        <dbReference type="ChEBI" id="CHEBI:139493"/>
        <dbReference type="EC" id="3.2.1.113"/>
    </reaction>
</comment>
<dbReference type="PRINTS" id="PR00747">
    <property type="entry name" value="GLYHDRLASE47"/>
</dbReference>
<dbReference type="GO" id="GO:0005509">
    <property type="term" value="F:calcium ion binding"/>
    <property type="evidence" value="ECO:0007669"/>
    <property type="project" value="InterPro"/>
</dbReference>
<dbReference type="GO" id="GO:0016020">
    <property type="term" value="C:membrane"/>
    <property type="evidence" value="ECO:0007669"/>
    <property type="project" value="InterPro"/>
</dbReference>
<feature type="active site" evidence="11">
    <location>
        <position position="248"/>
    </location>
</feature>
<evidence type="ECO:0000256" key="9">
    <source>
        <dbReference type="ARBA" id="ARBA00047669"/>
    </source>
</evidence>
<dbReference type="PANTHER" id="PTHR11742">
    <property type="entry name" value="MANNOSYL-OLIGOSACCHARIDE ALPHA-1,2-MANNOSIDASE-RELATED"/>
    <property type="match status" value="1"/>
</dbReference>
<keyword evidence="4 15" id="KW-0732">Signal</keyword>
<dbReference type="AlphaFoldDB" id="A0A0B7MYQ9"/>
<dbReference type="InterPro" id="IPR036026">
    <property type="entry name" value="Seven-hairpin_glycosidases"/>
</dbReference>
<keyword evidence="5 14" id="KW-0378">Hydrolase</keyword>
<feature type="binding site" evidence="12">
    <location>
        <position position="487"/>
    </location>
    <ligand>
        <name>Ca(2+)</name>
        <dbReference type="ChEBI" id="CHEBI:29108"/>
    </ligand>
</feature>
<evidence type="ECO:0000256" key="8">
    <source>
        <dbReference type="ARBA" id="ARBA00023295"/>
    </source>
</evidence>
<sequence>MRSVKKISIGLYCLAAVCLQCVRAKSTTTAEDTAFRAEMVKNAFRHAWQGYSSFAYGHDELQPMTNGTTDSRNGWGASIFDALDTMIIMGLEDDYQRAFEHVKNVDWTKSKDPSKTFETNIRYLGGLLSAYDLRPDPILLDKAVDLAEKVIMPAFNTPNRMPAAYVNVTTGRPVKHNEIVLAEFGSLQLELVRLSQLTGDDRYETAGNYILEKMSQVPSRIPGLYPMIWNLESFTPKNTYVTISGGADSYYEYLLKTNILMSGNEELQLDMWKVSVDSMQNYLRSETHSGKVYLAEFEEHYKLLQTGELVCFMPGNLLLGARYLNDESISQLAHELMNSCYDTWINTPTGLAPETWSWIDKEQNIAVYPEVMQKMMLRSGFIAQDTGYDLRPETIESLFYFYRITGDKAYQDKAWKIFEAIEKYCKTTSGYTRIADVTNMEDVKPLNFEESSFPSVYSYFFAETLKYLYLMFSDPSYISLDEYVFNTEAHPFKLNKPIQVQAKEFK</sequence>
<feature type="chain" id="PRO_5002121011" description="alpha-1,2-Mannosidase" evidence="15">
    <location>
        <begin position="25"/>
        <end position="506"/>
    </location>
</feature>
<dbReference type="PANTHER" id="PTHR11742:SF101">
    <property type="entry name" value="MANNOSYL-OLIGOSACCHARIDE ALPHA-1,2-MANNOSIDASE 1B"/>
    <property type="match status" value="1"/>
</dbReference>
<keyword evidence="12" id="KW-0106">Calcium</keyword>
<gene>
    <name evidence="16" type="primary">PARPA_04973.1 scaffold 15694</name>
</gene>
<accession>A0A0B7MYQ9</accession>
<comment type="catalytic activity">
    <reaction evidence="9">
        <text>N(4)-(alpha-D-Man-(1-&gt;2)-alpha-D-Man-(1-&gt;2)-alpha-D-Man-(1-&gt;3)-[alpha-D-Man-(1-&gt;3)-[alpha-D-Man-(1-&gt;2)-alpha-D-Man-(1-&gt;6)]-alpha-D-Man-(1-&gt;6)]-beta-D-Man-(1-&gt;4)-beta-D-GlcNAc-(1-&gt;4)-beta-D-GlcNAc)-L-asparaginyl-[protein] (N-glucan mannose isomer 8A1,2,3B1,3) + 3 H2O = N(4)-(alpha-D-Man-(1-&gt;3)-[alpha-D-Man-(1-&gt;3)-[alpha-D-Man-(1-&gt;6)]-alpha-D-Man-(1-&gt;6)]-beta-D-Man-(1-&gt;4)-beta-D-GlcNAc-(1-&gt;4)-beta-D-GlcNAc)-L-asparaginyl-[protein] (N-glucan mannose isomer 5A1,2) + 3 beta-D-mannose</text>
        <dbReference type="Rhea" id="RHEA:56028"/>
        <dbReference type="Rhea" id="RHEA-COMP:14358"/>
        <dbReference type="Rhea" id="RHEA-COMP:14367"/>
        <dbReference type="ChEBI" id="CHEBI:15377"/>
        <dbReference type="ChEBI" id="CHEBI:28563"/>
        <dbReference type="ChEBI" id="CHEBI:59087"/>
        <dbReference type="ChEBI" id="CHEBI:60628"/>
        <dbReference type="EC" id="3.2.1.113"/>
    </reaction>
</comment>
<comment type="similarity">
    <text evidence="3 14">Belongs to the glycosyl hydrolase 47 family.</text>
</comment>
<keyword evidence="17" id="KW-1185">Reference proteome</keyword>